<dbReference type="Proteomes" id="UP001526225">
    <property type="component" value="Unassembled WGS sequence"/>
</dbReference>
<sequence>MAKLKVTFIVDRANKDKNVEWFVDNVDGTVTQEQAQKALQRLKRIEYLLKPNGEPLYRDVKEIDAEILQESAVLKVTSA</sequence>
<organism evidence="1 2">
    <name type="scientific">Weissella ceti</name>
    <dbReference type="NCBI Taxonomy" id="759620"/>
    <lineage>
        <taxon>Bacteria</taxon>
        <taxon>Bacillati</taxon>
        <taxon>Bacillota</taxon>
        <taxon>Bacilli</taxon>
        <taxon>Lactobacillales</taxon>
        <taxon>Lactobacillaceae</taxon>
        <taxon>Weissella</taxon>
    </lineage>
</organism>
<dbReference type="RefSeq" id="WP_213409138.1">
    <property type="nucleotide sequence ID" value="NZ_CP074441.1"/>
</dbReference>
<evidence type="ECO:0000313" key="2">
    <source>
        <dbReference type="Proteomes" id="UP001526225"/>
    </source>
</evidence>
<accession>A0ABT3E5J6</accession>
<reference evidence="1 2" key="1">
    <citation type="submission" date="2022-10" db="EMBL/GenBank/DDBJ databases">
        <title>Weissella fermenti sp. nov., isolated from fermented cabbage.</title>
        <authorList>
            <person name="Lee J.K."/>
            <person name="Baek J.H."/>
            <person name="Choi D.G."/>
            <person name="Kim J.M."/>
            <person name="Jeon C.O."/>
        </authorList>
    </citation>
    <scope>NUCLEOTIDE SEQUENCE [LARGE SCALE GENOMIC DNA]</scope>
    <source>
        <strain evidence="1 2">KACC 18534</strain>
    </source>
</reference>
<evidence type="ECO:0008006" key="3">
    <source>
        <dbReference type="Google" id="ProtNLM"/>
    </source>
</evidence>
<gene>
    <name evidence="1" type="ORF">OIT44_06410</name>
</gene>
<protein>
    <recommendedName>
        <fullName evidence="3">DUF2922 domain-containing protein</fullName>
    </recommendedName>
</protein>
<proteinExistence type="predicted"/>
<name>A0ABT3E5J6_9LACO</name>
<evidence type="ECO:0000313" key="1">
    <source>
        <dbReference type="EMBL" id="MCW0953689.1"/>
    </source>
</evidence>
<keyword evidence="2" id="KW-1185">Reference proteome</keyword>
<dbReference type="EMBL" id="JAOZFE010000007">
    <property type="protein sequence ID" value="MCW0953689.1"/>
    <property type="molecule type" value="Genomic_DNA"/>
</dbReference>
<comment type="caution">
    <text evidence="1">The sequence shown here is derived from an EMBL/GenBank/DDBJ whole genome shotgun (WGS) entry which is preliminary data.</text>
</comment>